<dbReference type="InterPro" id="IPR021737">
    <property type="entry name" value="Phage_phiKZ_Orf197"/>
</dbReference>
<accession>A0A5S4ZU82</accession>
<organism evidence="2 3">
    <name type="scientific">Desulfallas thermosapovorans DSM 6562</name>
    <dbReference type="NCBI Taxonomy" id="1121431"/>
    <lineage>
        <taxon>Bacteria</taxon>
        <taxon>Bacillati</taxon>
        <taxon>Bacillota</taxon>
        <taxon>Clostridia</taxon>
        <taxon>Eubacteriales</taxon>
        <taxon>Desulfallaceae</taxon>
        <taxon>Desulfallas</taxon>
    </lineage>
</organism>
<keyword evidence="3" id="KW-1185">Reference proteome</keyword>
<dbReference type="AlphaFoldDB" id="A0A5S4ZU82"/>
<protein>
    <submittedName>
        <fullName evidence="2">Uncharacterized protein DUF3307</fullName>
    </submittedName>
</protein>
<keyword evidence="1" id="KW-0472">Membrane</keyword>
<evidence type="ECO:0000313" key="2">
    <source>
        <dbReference type="EMBL" id="TYO96459.1"/>
    </source>
</evidence>
<sequence>MLLAAFLVTLGGHYFTEYTLQKTRLGILKRKSFWGLIIHTSLWTLAMCPGLWLLDLFAPWKALFLFATHTVIDAVKMSIVSSKKNYFHPTNIIDQLLHFLTVVFVYIK</sequence>
<dbReference type="Pfam" id="PF11750">
    <property type="entry name" value="DUF3307"/>
    <property type="match status" value="1"/>
</dbReference>
<dbReference type="Proteomes" id="UP000323166">
    <property type="component" value="Unassembled WGS sequence"/>
</dbReference>
<proteinExistence type="predicted"/>
<gene>
    <name evidence="2" type="ORF">LX24_00926</name>
</gene>
<feature type="transmembrane region" description="Helical" evidence="1">
    <location>
        <begin position="33"/>
        <end position="54"/>
    </location>
</feature>
<dbReference type="EMBL" id="VNHM01000004">
    <property type="protein sequence ID" value="TYO96459.1"/>
    <property type="molecule type" value="Genomic_DNA"/>
</dbReference>
<name>A0A5S4ZU82_9FIRM</name>
<keyword evidence="1" id="KW-0812">Transmembrane</keyword>
<keyword evidence="1" id="KW-1133">Transmembrane helix</keyword>
<feature type="transmembrane region" description="Helical" evidence="1">
    <location>
        <begin position="91"/>
        <end position="107"/>
    </location>
</feature>
<comment type="caution">
    <text evidence="2">The sequence shown here is derived from an EMBL/GenBank/DDBJ whole genome shotgun (WGS) entry which is preliminary data.</text>
</comment>
<evidence type="ECO:0000256" key="1">
    <source>
        <dbReference type="SAM" id="Phobius"/>
    </source>
</evidence>
<reference evidence="2 3" key="1">
    <citation type="submission" date="2019-07" db="EMBL/GenBank/DDBJ databases">
        <title>Genomic Encyclopedia of Type Strains, Phase I: the one thousand microbial genomes (KMG-I) project.</title>
        <authorList>
            <person name="Kyrpides N."/>
        </authorList>
    </citation>
    <scope>NUCLEOTIDE SEQUENCE [LARGE SCALE GENOMIC DNA]</scope>
    <source>
        <strain evidence="2 3">DSM 6562</strain>
    </source>
</reference>
<dbReference type="RefSeq" id="WP_166510972.1">
    <property type="nucleotide sequence ID" value="NZ_VNHM01000004.1"/>
</dbReference>
<evidence type="ECO:0000313" key="3">
    <source>
        <dbReference type="Proteomes" id="UP000323166"/>
    </source>
</evidence>